<dbReference type="Pfam" id="PF00550">
    <property type="entry name" value="PP-binding"/>
    <property type="match status" value="2"/>
</dbReference>
<dbReference type="CDD" id="cd00833">
    <property type="entry name" value="PKS"/>
    <property type="match status" value="1"/>
</dbReference>
<dbReference type="Gene3D" id="3.30.70.250">
    <property type="entry name" value="Malonyl-CoA ACP transacylase, ACP-binding"/>
    <property type="match status" value="1"/>
</dbReference>
<feature type="domain" description="Ketosynthase family 3 (KS3)" evidence="7">
    <location>
        <begin position="108"/>
        <end position="538"/>
    </location>
</feature>
<dbReference type="InterPro" id="IPR016035">
    <property type="entry name" value="Acyl_Trfase/lysoPLipase"/>
</dbReference>
<dbReference type="SMART" id="SM00822">
    <property type="entry name" value="PKS_KR"/>
    <property type="match status" value="1"/>
</dbReference>
<dbReference type="Gene3D" id="3.40.366.10">
    <property type="entry name" value="Malonyl-Coenzyme A Acyl Carrier Protein, domain 2"/>
    <property type="match status" value="1"/>
</dbReference>
<evidence type="ECO:0000313" key="9">
    <source>
        <dbReference type="Proteomes" id="UP000321424"/>
    </source>
</evidence>
<dbReference type="Gene3D" id="3.40.50.720">
    <property type="entry name" value="NAD(P)-binding Rossmann-like Domain"/>
    <property type="match status" value="1"/>
</dbReference>
<dbReference type="PROSITE" id="PS00606">
    <property type="entry name" value="KS3_1"/>
    <property type="match status" value="1"/>
</dbReference>
<dbReference type="PANTHER" id="PTHR43775">
    <property type="entry name" value="FATTY ACID SYNTHASE"/>
    <property type="match status" value="1"/>
</dbReference>
<dbReference type="SUPFAM" id="SSF47336">
    <property type="entry name" value="ACP-like"/>
    <property type="match status" value="2"/>
</dbReference>
<dbReference type="InterPro" id="IPR013968">
    <property type="entry name" value="PKS_KR"/>
</dbReference>
<dbReference type="Pfam" id="PF08659">
    <property type="entry name" value="KR"/>
    <property type="match status" value="1"/>
</dbReference>
<dbReference type="SMART" id="SM00825">
    <property type="entry name" value="PKS_KS"/>
    <property type="match status" value="1"/>
</dbReference>
<dbReference type="SUPFAM" id="SSF53901">
    <property type="entry name" value="Thiolase-like"/>
    <property type="match status" value="1"/>
</dbReference>
<dbReference type="Pfam" id="PF00109">
    <property type="entry name" value="ketoacyl-synt"/>
    <property type="match status" value="1"/>
</dbReference>
<dbReference type="InterPro" id="IPR001227">
    <property type="entry name" value="Ac_transferase_dom_sf"/>
</dbReference>
<dbReference type="Pfam" id="PF02801">
    <property type="entry name" value="Ketoacyl-synt_C"/>
    <property type="match status" value="1"/>
</dbReference>
<feature type="compositionally biased region" description="Polar residues" evidence="5">
    <location>
        <begin position="1520"/>
        <end position="1538"/>
    </location>
</feature>
<dbReference type="GO" id="GO:0006633">
    <property type="term" value="P:fatty acid biosynthetic process"/>
    <property type="evidence" value="ECO:0007669"/>
    <property type="project" value="InterPro"/>
</dbReference>
<dbReference type="InterPro" id="IPR016036">
    <property type="entry name" value="Malonyl_transacylase_ACP-bd"/>
</dbReference>
<dbReference type="InterPro" id="IPR036291">
    <property type="entry name" value="NAD(P)-bd_dom_sf"/>
</dbReference>
<gene>
    <name evidence="8" type="ORF">NN4_07430</name>
</gene>
<dbReference type="EMBL" id="BJXA01000002">
    <property type="protein sequence ID" value="GEM36224.1"/>
    <property type="molecule type" value="Genomic_DNA"/>
</dbReference>
<evidence type="ECO:0000259" key="7">
    <source>
        <dbReference type="PROSITE" id="PS52004"/>
    </source>
</evidence>
<dbReference type="Gene3D" id="1.10.1200.10">
    <property type="entry name" value="ACP-like"/>
    <property type="match status" value="2"/>
</dbReference>
<name>A0A511M6H2_9NOCA</name>
<evidence type="ECO:0000259" key="6">
    <source>
        <dbReference type="PROSITE" id="PS50075"/>
    </source>
</evidence>
<keyword evidence="3" id="KW-0808">Transferase</keyword>
<dbReference type="Gene3D" id="3.40.47.10">
    <property type="match status" value="1"/>
</dbReference>
<accession>A0A511M6H2</accession>
<proteinExistence type="predicted"/>
<dbReference type="Pfam" id="PF00698">
    <property type="entry name" value="Acyl_transf_1"/>
    <property type="match status" value="1"/>
</dbReference>
<dbReference type="SMART" id="SM00823">
    <property type="entry name" value="PKS_PP"/>
    <property type="match status" value="2"/>
</dbReference>
<evidence type="ECO:0000256" key="2">
    <source>
        <dbReference type="ARBA" id="ARBA00022553"/>
    </source>
</evidence>
<dbReference type="CDD" id="cd08953">
    <property type="entry name" value="KR_2_SDR_x"/>
    <property type="match status" value="1"/>
</dbReference>
<dbReference type="FunFam" id="3.40.47.10:FF:000019">
    <property type="entry name" value="Polyketide synthase type I"/>
    <property type="match status" value="1"/>
</dbReference>
<dbReference type="PROSITE" id="PS52004">
    <property type="entry name" value="KS3_2"/>
    <property type="match status" value="1"/>
</dbReference>
<dbReference type="GO" id="GO:0004312">
    <property type="term" value="F:fatty acid synthase activity"/>
    <property type="evidence" value="ECO:0007669"/>
    <property type="project" value="TreeGrafter"/>
</dbReference>
<keyword evidence="1" id="KW-0596">Phosphopantetheine</keyword>
<dbReference type="Gene3D" id="3.30.70.3290">
    <property type="match status" value="1"/>
</dbReference>
<dbReference type="Pfam" id="PF16197">
    <property type="entry name" value="KAsynt_C_assoc"/>
    <property type="match status" value="1"/>
</dbReference>
<dbReference type="SUPFAM" id="SSF55048">
    <property type="entry name" value="Probable ACP-binding domain of malonyl-CoA ACP transacylase"/>
    <property type="match status" value="1"/>
</dbReference>
<dbReference type="GO" id="GO:0031177">
    <property type="term" value="F:phosphopantetheine binding"/>
    <property type="evidence" value="ECO:0007669"/>
    <property type="project" value="InterPro"/>
</dbReference>
<dbReference type="InterPro" id="IPR050091">
    <property type="entry name" value="PKS_NRPS_Biosynth_Enz"/>
</dbReference>
<keyword evidence="9" id="KW-1185">Reference proteome</keyword>
<protein>
    <submittedName>
        <fullName evidence="8">Polyketide synthase</fullName>
    </submittedName>
</protein>
<keyword evidence="4" id="KW-0012">Acyltransferase</keyword>
<dbReference type="InterPro" id="IPR016039">
    <property type="entry name" value="Thiolase-like"/>
</dbReference>
<evidence type="ECO:0000256" key="1">
    <source>
        <dbReference type="ARBA" id="ARBA00022450"/>
    </source>
</evidence>
<dbReference type="SUPFAM" id="SSF52151">
    <property type="entry name" value="FabD/lysophospholipase-like"/>
    <property type="match status" value="1"/>
</dbReference>
<dbReference type="GO" id="GO:0004315">
    <property type="term" value="F:3-oxoacyl-[acyl-carrier-protein] synthase activity"/>
    <property type="evidence" value="ECO:0007669"/>
    <property type="project" value="InterPro"/>
</dbReference>
<feature type="region of interest" description="Disordered" evidence="5">
    <location>
        <begin position="1517"/>
        <end position="1538"/>
    </location>
</feature>
<dbReference type="InterPro" id="IPR006162">
    <property type="entry name" value="Ppantetheine_attach_site"/>
</dbReference>
<dbReference type="SMART" id="SM00827">
    <property type="entry name" value="PKS_AT"/>
    <property type="match status" value="1"/>
</dbReference>
<dbReference type="InterPro" id="IPR020806">
    <property type="entry name" value="PKS_PP-bd"/>
</dbReference>
<organism evidence="8 9">
    <name type="scientific">Nocardia ninae NBRC 108245</name>
    <dbReference type="NCBI Taxonomy" id="1210091"/>
    <lineage>
        <taxon>Bacteria</taxon>
        <taxon>Bacillati</taxon>
        <taxon>Actinomycetota</taxon>
        <taxon>Actinomycetes</taxon>
        <taxon>Mycobacteriales</taxon>
        <taxon>Nocardiaceae</taxon>
        <taxon>Nocardia</taxon>
    </lineage>
</organism>
<evidence type="ECO:0000313" key="8">
    <source>
        <dbReference type="EMBL" id="GEM36224.1"/>
    </source>
</evidence>
<comment type="caution">
    <text evidence="8">The sequence shown here is derived from an EMBL/GenBank/DDBJ whole genome shotgun (WGS) entry which is preliminary data.</text>
</comment>
<dbReference type="InterPro" id="IPR049490">
    <property type="entry name" value="C883_1060-like_KR_N"/>
</dbReference>
<dbReference type="PANTHER" id="PTHR43775:SF51">
    <property type="entry name" value="INACTIVE PHENOLPHTHIOCEROL SYNTHESIS POLYKETIDE SYNTHASE TYPE I PKS1-RELATED"/>
    <property type="match status" value="1"/>
</dbReference>
<dbReference type="InterPro" id="IPR032821">
    <property type="entry name" value="PKS_assoc"/>
</dbReference>
<sequence>METNRVGSGAFDRTAIEEWVAAKISQIIGADPQAIDRTTTFAAYGLTSSDAVGLSGELEEWLGCKLPETLLYEHPTLETLSAALVGETAATGSIAESNMPDPEPAADDDTVCIAGMACRFPGGANSPQLFWRNLADGIDTATDVPPQRWDAQRYFDPDPYAPGTAYTTRGAFVDDLAGFDARFFGISPREALRMDPQQRMLLETVWAAFEDAAIPADQLRGTRTGVFVGMMADSRYGNVLIDHGGRAELDDPYLGLGSASSVMAGRLSYLLDLHGPSLVVDTACSSSLVALHLAVNSIRNGECDRAVVAGVSATVHPDTFLQACKMRMLAADGRCKTFDAAADGFLLGEGCGAVVVERLADARARGHQVLAVVRGSAVNQDGMSNGLTAPNRAAQVAVIRAAHRSAGISADNIDYVEAHGSGTQLGDAIEIGALTEVFGAARPEDQPLYVGAVKTNIGHLTGAAGIAGLIKTVLALNRRTIPRNLHLREPNPAIDWAASPVRLPHENIRWPHADLRTPTAGISSFGWSGTNAHVVLAAPPVATVEQESADEQRWHILPLSGRSPETLIATAHTTAEYLHSNPRLAPAAVAATLQTGRSPMPCRTAIAFRTLLDAAEALDEVGRRVPVQTAPSGRQPTVRFVLPGTGDQFPGLGRDLYRTQPAFREAIDHCAEVAAESLGMDLRTALYPEAAPAASDPFAALRRDTTTGPGELVTRIDLAHAVIFALNYAAARLWHSYGIEPSGLLGYSLGEYSAACLAGVFDVEAVLPLVVRRAQLVAAAEPGAMLTVATAADRIAEYLGPDLSCAAVNSPTTVVVAGTEAAIAELEQRLETAEIAARRVPTTRAMHSHLLNPLRERLVELFDGVELRAPRIPFVSNLTGGWISDDQARDPQYWAEHMCATVSFADGVDTLAGSDPCVLVDLGAGHLASLASQTLMQTGGTAALPTLRGSSVREPDQMIVARTLGRLWAAGVDVDWARAGSAGTTLSLPTYSFQHEQFWPTPQKSTVPARAVAATVRAATEVFEPQWVAVPASDAADRHGPYLVFTDPETCSAELAGYLAKALDGADWVTVTPGTGFEATTADEYRIRPGERADYAELVTALEERNLLPRTVVHLWSVNGKNTDPASTDSVTAHRRLGYDSLLALAGQLGRRCVDGCRVLVVTDHAQLVDAEDDLHPGKTTVAGPVLTTSQEYPGLAVRTFDVVTPVDDAENSWDELTAAVLTEMQWPGADLAIARRGRRRLVKRFRPLTLDAPAPYVRDGGVYVITGGTGSIGLQAAAHLSAAAAGVKLVLLARTPLPDLDDAKSVAQADDKLRARATAVRALADAGAEVQVLTCDIGDRAATTAAMAEVRTRFGAIDGVIHAAGVLSPDAFTTIEDTSPEISAAHFRAKIDGTLALADALRGERPDFVVLLSSMSAVLGGIGFTAYAAANAFQDQFVAVRGLPGGSAWRSACWDTWQDTVHSGENPGVADSLDKYSFAASDALAVLDRLIAGGPRRAVVSAGQLHERIAAWVGGNDPLTESATSPEPGSAEVSTAPPSRTIEDYQRRLAELWQEALGVDHVGLHENFFESGGNSLVGLQLINSIKKQFRAVIPTVALFEAPTIADMADYLITAAAPERKSRT</sequence>
<evidence type="ECO:0000256" key="3">
    <source>
        <dbReference type="ARBA" id="ARBA00022679"/>
    </source>
</evidence>
<dbReference type="Pfam" id="PF21394">
    <property type="entry name" value="Beta-ketacyl_N"/>
    <property type="match status" value="1"/>
</dbReference>
<keyword evidence="2" id="KW-0597">Phosphoprotein</keyword>
<dbReference type="InterPro" id="IPR014031">
    <property type="entry name" value="Ketoacyl_synth_C"/>
</dbReference>
<dbReference type="InterPro" id="IPR036736">
    <property type="entry name" value="ACP-like_sf"/>
</dbReference>
<dbReference type="InterPro" id="IPR018201">
    <property type="entry name" value="Ketoacyl_synth_AS"/>
</dbReference>
<feature type="domain" description="Carrier" evidence="6">
    <location>
        <begin position="1541"/>
        <end position="1616"/>
    </location>
</feature>
<dbReference type="InterPro" id="IPR057326">
    <property type="entry name" value="KR_dom"/>
</dbReference>
<dbReference type="PROSITE" id="PS00012">
    <property type="entry name" value="PHOSPHOPANTETHEINE"/>
    <property type="match status" value="1"/>
</dbReference>
<dbReference type="InterPro" id="IPR009081">
    <property type="entry name" value="PP-bd_ACP"/>
</dbReference>
<evidence type="ECO:0000256" key="4">
    <source>
        <dbReference type="ARBA" id="ARBA00023315"/>
    </source>
</evidence>
<dbReference type="Proteomes" id="UP000321424">
    <property type="component" value="Unassembled WGS sequence"/>
</dbReference>
<reference evidence="8 9" key="1">
    <citation type="submission" date="2019-07" db="EMBL/GenBank/DDBJ databases">
        <title>Whole genome shotgun sequence of Nocardia ninae NBRC 108245.</title>
        <authorList>
            <person name="Hosoyama A."/>
            <person name="Uohara A."/>
            <person name="Ohji S."/>
            <person name="Ichikawa N."/>
        </authorList>
    </citation>
    <scope>NUCLEOTIDE SEQUENCE [LARGE SCALE GENOMIC DNA]</scope>
    <source>
        <strain evidence="8 9">NBRC 108245</strain>
    </source>
</reference>
<dbReference type="PROSITE" id="PS50075">
    <property type="entry name" value="CARRIER"/>
    <property type="match status" value="2"/>
</dbReference>
<dbReference type="InterPro" id="IPR014030">
    <property type="entry name" value="Ketoacyl_synth_N"/>
</dbReference>
<dbReference type="SUPFAM" id="SSF51735">
    <property type="entry name" value="NAD(P)-binding Rossmann-fold domains"/>
    <property type="match status" value="2"/>
</dbReference>
<dbReference type="InterPro" id="IPR020841">
    <property type="entry name" value="PKS_Beta-ketoAc_synthase_dom"/>
</dbReference>
<evidence type="ECO:0000256" key="5">
    <source>
        <dbReference type="SAM" id="MobiDB-lite"/>
    </source>
</evidence>
<dbReference type="InterPro" id="IPR014043">
    <property type="entry name" value="Acyl_transferase_dom"/>
</dbReference>
<feature type="domain" description="Carrier" evidence="6">
    <location>
        <begin position="11"/>
        <end position="88"/>
    </location>
</feature>